<protein>
    <submittedName>
        <fullName evidence="2">Tubulin binding cofactor C-like domain-containing protein</fullName>
    </submittedName>
</protein>
<organism evidence="1 2">
    <name type="scientific">Panagrolaimus sp. PS1159</name>
    <dbReference type="NCBI Taxonomy" id="55785"/>
    <lineage>
        <taxon>Eukaryota</taxon>
        <taxon>Metazoa</taxon>
        <taxon>Ecdysozoa</taxon>
        <taxon>Nematoda</taxon>
        <taxon>Chromadorea</taxon>
        <taxon>Rhabditida</taxon>
        <taxon>Tylenchina</taxon>
        <taxon>Panagrolaimomorpha</taxon>
        <taxon>Panagrolaimoidea</taxon>
        <taxon>Panagrolaimidae</taxon>
        <taxon>Panagrolaimus</taxon>
    </lineage>
</organism>
<reference evidence="2" key="1">
    <citation type="submission" date="2022-11" db="UniProtKB">
        <authorList>
            <consortium name="WormBaseParasite"/>
        </authorList>
    </citation>
    <scope>IDENTIFICATION</scope>
</reference>
<accession>A0AC35F5Q7</accession>
<evidence type="ECO:0000313" key="2">
    <source>
        <dbReference type="WBParaSite" id="PS1159_v2.g13447.t1"/>
    </source>
</evidence>
<name>A0AC35F5Q7_9BILA</name>
<dbReference type="WBParaSite" id="PS1159_v2.g13447.t1">
    <property type="protein sequence ID" value="PS1159_v2.g13447.t1"/>
    <property type="gene ID" value="PS1159_v2.g13447"/>
</dbReference>
<dbReference type="Proteomes" id="UP000887580">
    <property type="component" value="Unplaced"/>
</dbReference>
<evidence type="ECO:0000313" key="1">
    <source>
        <dbReference type="Proteomes" id="UP000887580"/>
    </source>
</evidence>
<sequence length="274" mass="31522">MYALDEFEIKSRKLSLPESTRSITSTILPQHRKLSVRKWSHMEILNNTVYRNINLRISDGNYLSKSSFIFHLTTLKSVVISDCSDISPIILGPVTDFIILRNLHNCRISVITKRLLIIDCDNLMIFLSSETNPIISGASMNICFGPYNVWFNALEMELNQANLVITNNCNYINPVYVSSTYKQHFADAEIKAEERFQILPETNFYLQPTPLPSLLPYSKAFVESLGNYLASFLERRKSAENYLKKLTMPEIELLTPLSTDDLHYLKKKINLTKK</sequence>
<proteinExistence type="predicted"/>